<keyword evidence="1" id="KW-0812">Transmembrane</keyword>
<keyword evidence="3" id="KW-1185">Reference proteome</keyword>
<reference evidence="2 3" key="1">
    <citation type="journal article" date="2016" name="Stand. Genomic Sci.">
        <title>Complete genome sequence and genomic characterization of Microcystis panniformis FACHB 1757 by third-generation sequencing.</title>
        <authorList>
            <person name="Zhang J.Y."/>
            <person name="Guan R."/>
            <person name="Zhang H.J."/>
            <person name="Li H."/>
            <person name="Xiao P."/>
            <person name="Yu G.L."/>
            <person name="Du L."/>
            <person name="Cao D.M."/>
            <person name="Zhu B.C."/>
            <person name="Li R.H."/>
            <person name="Lu Z.H."/>
        </authorList>
    </citation>
    <scope>NUCLEOTIDE SEQUENCE [LARGE SCALE GENOMIC DNA]</scope>
    <source>
        <strain evidence="2 3">FACHB-1757</strain>
    </source>
</reference>
<name>A0A0K1RYU4_9CHRO</name>
<dbReference type="PATRIC" id="fig|1638788.3.peg.1931"/>
<dbReference type="Proteomes" id="UP000068167">
    <property type="component" value="Chromosome"/>
</dbReference>
<sequence length="188" mass="22267">MTTVRQIPNQRNPIQPISNIIRSFVYAMNGRWHKLGMQIFMIVTIAHISEHIIQAYQLWGLGWPRPECLGLLGLWKPWLMRSEWLHYGHALFMLLGLAIFRPSFHGKARIWWDLALGLQFYHHFEHALLLGQAVIGQNLWDSRVPISIGQIWFPRLELHLFYNLMVLIPMMIAMYYHRFPPMNEGRLV</sequence>
<evidence type="ECO:0008006" key="4">
    <source>
        <dbReference type="Google" id="ProtNLM"/>
    </source>
</evidence>
<accession>A0A0K1RYU4</accession>
<dbReference type="EMBL" id="CP011339">
    <property type="protein sequence ID" value="AKV67049.1"/>
    <property type="molecule type" value="Genomic_DNA"/>
</dbReference>
<dbReference type="RefSeq" id="WP_052276159.1">
    <property type="nucleotide sequence ID" value="NZ_CP011339.1"/>
</dbReference>
<keyword evidence="1" id="KW-0472">Membrane</keyword>
<evidence type="ECO:0000313" key="2">
    <source>
        <dbReference type="EMBL" id="AKV67049.1"/>
    </source>
</evidence>
<feature type="transmembrane region" description="Helical" evidence="1">
    <location>
        <begin position="160"/>
        <end position="177"/>
    </location>
</feature>
<dbReference type="AlphaFoldDB" id="A0A0K1RYU4"/>
<evidence type="ECO:0000313" key="3">
    <source>
        <dbReference type="Proteomes" id="UP000068167"/>
    </source>
</evidence>
<evidence type="ECO:0000256" key="1">
    <source>
        <dbReference type="SAM" id="Phobius"/>
    </source>
</evidence>
<organism evidence="2 3">
    <name type="scientific">Microcystis panniformis FACHB-1757</name>
    <dbReference type="NCBI Taxonomy" id="1638788"/>
    <lineage>
        <taxon>Bacteria</taxon>
        <taxon>Bacillati</taxon>
        <taxon>Cyanobacteriota</taxon>
        <taxon>Cyanophyceae</taxon>
        <taxon>Oscillatoriophycideae</taxon>
        <taxon>Chroococcales</taxon>
        <taxon>Microcystaceae</taxon>
        <taxon>Microcystis</taxon>
    </lineage>
</organism>
<proteinExistence type="predicted"/>
<keyword evidence="1" id="KW-1133">Transmembrane helix</keyword>
<gene>
    <name evidence="2" type="ORF">VL20_1921</name>
</gene>
<protein>
    <recommendedName>
        <fullName evidence="4">Transmembrane protein</fullName>
    </recommendedName>
</protein>
<dbReference type="KEGG" id="mpk:VL20_1921"/>